<reference evidence="3 4" key="1">
    <citation type="submission" date="2025-04" db="UniProtKB">
        <authorList>
            <consortium name="RefSeq"/>
        </authorList>
    </citation>
    <scope>IDENTIFICATION</scope>
</reference>
<evidence type="ECO:0000313" key="5">
    <source>
        <dbReference type="RefSeq" id="XP_023592593.1"/>
    </source>
</evidence>
<feature type="region of interest" description="Disordered" evidence="1">
    <location>
        <begin position="77"/>
        <end position="157"/>
    </location>
</feature>
<keyword evidence="2" id="KW-1185">Reference proteome</keyword>
<name>A0A2Y9RGH4_TRIMA</name>
<dbReference type="CTD" id="84002"/>
<organism evidence="2 3">
    <name type="scientific">Trichechus manatus latirostris</name>
    <name type="common">Florida manatee</name>
    <dbReference type="NCBI Taxonomy" id="127582"/>
    <lineage>
        <taxon>Eukaryota</taxon>
        <taxon>Metazoa</taxon>
        <taxon>Chordata</taxon>
        <taxon>Craniata</taxon>
        <taxon>Vertebrata</taxon>
        <taxon>Euteleostomi</taxon>
        <taxon>Mammalia</taxon>
        <taxon>Eutheria</taxon>
        <taxon>Afrotheria</taxon>
        <taxon>Sirenia</taxon>
        <taxon>Trichechidae</taxon>
        <taxon>Trichechus</taxon>
    </lineage>
</organism>
<sequence>MLRVVCSLCRDWGGRPASAPQISVSGKGNWSLQPALDWARSLWVERGRKSEEGSSPPAPGEPQNVWLECAQGFRRRGWHRPRARTRGPGPARAAQQRPGAGEALAATGRGLPATRKRGPGRGRVPSPERLCSRWPAAGTGQSRARVRQVALPHQARL</sequence>
<dbReference type="RefSeq" id="XP_023592593.1">
    <property type="nucleotide sequence ID" value="XM_023736825.1"/>
</dbReference>
<dbReference type="GeneID" id="101342861"/>
<dbReference type="RefSeq" id="XP_023592591.1">
    <property type="nucleotide sequence ID" value="XM_023736823.1"/>
</dbReference>
<dbReference type="Proteomes" id="UP000248480">
    <property type="component" value="Unplaced"/>
</dbReference>
<protein>
    <submittedName>
        <fullName evidence="3 4">Lactosylceramide 1,3-N-acetyl-beta-D-glucosaminyltransferase isoform X2</fullName>
    </submittedName>
</protein>
<evidence type="ECO:0000313" key="3">
    <source>
        <dbReference type="RefSeq" id="XP_023592591.1"/>
    </source>
</evidence>
<accession>A0A2Y9RGH4</accession>
<proteinExistence type="predicted"/>
<gene>
    <name evidence="3 4 5" type="primary">B3GNT5</name>
</gene>
<evidence type="ECO:0000256" key="1">
    <source>
        <dbReference type="SAM" id="MobiDB-lite"/>
    </source>
</evidence>
<dbReference type="RefSeq" id="XP_023592592.1">
    <property type="nucleotide sequence ID" value="XM_023736824.1"/>
</dbReference>
<dbReference type="AlphaFoldDB" id="A0A2Y9RGH4"/>
<evidence type="ECO:0000313" key="4">
    <source>
        <dbReference type="RefSeq" id="XP_023592592.1"/>
    </source>
</evidence>
<evidence type="ECO:0000313" key="2">
    <source>
        <dbReference type="Proteomes" id="UP000248480"/>
    </source>
</evidence>